<proteinExistence type="predicted"/>
<dbReference type="InterPro" id="IPR001123">
    <property type="entry name" value="LeuE-type"/>
</dbReference>
<keyword evidence="3 6" id="KW-0812">Transmembrane</keyword>
<dbReference type="PANTHER" id="PTHR30086:SF21">
    <property type="entry name" value="TRANSPORT PROTEIN"/>
    <property type="match status" value="1"/>
</dbReference>
<dbReference type="EMBL" id="JBAKBA010000009">
    <property type="protein sequence ID" value="MEL0658606.1"/>
    <property type="molecule type" value="Genomic_DNA"/>
</dbReference>
<comment type="caution">
    <text evidence="7">The sequence shown here is derived from an EMBL/GenBank/DDBJ whole genome shotgun (WGS) entry which is preliminary data.</text>
</comment>
<evidence type="ECO:0000256" key="1">
    <source>
        <dbReference type="ARBA" id="ARBA00004651"/>
    </source>
</evidence>
<feature type="transmembrane region" description="Helical" evidence="6">
    <location>
        <begin position="42"/>
        <end position="68"/>
    </location>
</feature>
<evidence type="ECO:0000256" key="6">
    <source>
        <dbReference type="SAM" id="Phobius"/>
    </source>
</evidence>
<dbReference type="Proteomes" id="UP001366060">
    <property type="component" value="Unassembled WGS sequence"/>
</dbReference>
<dbReference type="RefSeq" id="WP_341627250.1">
    <property type="nucleotide sequence ID" value="NZ_JBAKBA010000009.1"/>
</dbReference>
<keyword evidence="5 6" id="KW-0472">Membrane</keyword>
<dbReference type="PIRSF" id="PIRSF006324">
    <property type="entry name" value="LeuE"/>
    <property type="match status" value="1"/>
</dbReference>
<evidence type="ECO:0000313" key="7">
    <source>
        <dbReference type="EMBL" id="MEL0658606.1"/>
    </source>
</evidence>
<evidence type="ECO:0000256" key="2">
    <source>
        <dbReference type="ARBA" id="ARBA00022475"/>
    </source>
</evidence>
<evidence type="ECO:0000256" key="5">
    <source>
        <dbReference type="ARBA" id="ARBA00023136"/>
    </source>
</evidence>
<reference evidence="7 8" key="1">
    <citation type="submission" date="2024-02" db="EMBL/GenBank/DDBJ databases">
        <title>Bacteria isolated from the canopy kelp, Nereocystis luetkeana.</title>
        <authorList>
            <person name="Pfister C.A."/>
            <person name="Younker I.T."/>
            <person name="Light S.H."/>
        </authorList>
    </citation>
    <scope>NUCLEOTIDE SEQUENCE [LARGE SCALE GENOMIC DNA]</scope>
    <source>
        <strain evidence="7 8">TI.2.07</strain>
    </source>
</reference>
<evidence type="ECO:0000256" key="4">
    <source>
        <dbReference type="ARBA" id="ARBA00022989"/>
    </source>
</evidence>
<sequence length="208" mass="22951">MFAEYMPVISLLISISVVMVISPGQDFAIITRNSLLYSRKSGVIGAFGIFCAIWLHVAYSLAGIALIISQTAILFNFIKYAGATYLIFLGVKCLTAKNNGVIPNSISDKPLISNTASFRAGFISNALNPKTTLFFLSIFTQVVTPETPYFIQFLFGSIIATAHLIWFCIVAFFFSSQRLANKIYGLKVWIERVMGVCLCLLAAKLIYL</sequence>
<organism evidence="7 8">
    <name type="scientific">Psychromonas arctica</name>
    <dbReference type="NCBI Taxonomy" id="168275"/>
    <lineage>
        <taxon>Bacteria</taxon>
        <taxon>Pseudomonadati</taxon>
        <taxon>Pseudomonadota</taxon>
        <taxon>Gammaproteobacteria</taxon>
        <taxon>Alteromonadales</taxon>
        <taxon>Psychromonadaceae</taxon>
        <taxon>Psychromonas</taxon>
    </lineage>
</organism>
<dbReference type="PANTHER" id="PTHR30086">
    <property type="entry name" value="ARGININE EXPORTER PROTEIN ARGO"/>
    <property type="match status" value="1"/>
</dbReference>
<feature type="transmembrane region" description="Helical" evidence="6">
    <location>
        <begin position="6"/>
        <end position="30"/>
    </location>
</feature>
<gene>
    <name evidence="7" type="ORF">V6255_05565</name>
</gene>
<protein>
    <submittedName>
        <fullName evidence="7">LysE family transporter</fullName>
    </submittedName>
</protein>
<dbReference type="Pfam" id="PF01810">
    <property type="entry name" value="LysE"/>
    <property type="match status" value="1"/>
</dbReference>
<feature type="transmembrane region" description="Helical" evidence="6">
    <location>
        <begin position="186"/>
        <end position="207"/>
    </location>
</feature>
<feature type="transmembrane region" description="Helical" evidence="6">
    <location>
        <begin position="149"/>
        <end position="174"/>
    </location>
</feature>
<accession>A0ABU9H9R0</accession>
<name>A0ABU9H9R0_9GAMM</name>
<evidence type="ECO:0000313" key="8">
    <source>
        <dbReference type="Proteomes" id="UP001366060"/>
    </source>
</evidence>
<comment type="subcellular location">
    <subcellularLocation>
        <location evidence="1">Cell membrane</location>
        <topology evidence="1">Multi-pass membrane protein</topology>
    </subcellularLocation>
</comment>
<evidence type="ECO:0000256" key="3">
    <source>
        <dbReference type="ARBA" id="ARBA00022692"/>
    </source>
</evidence>
<keyword evidence="4 6" id="KW-1133">Transmembrane helix</keyword>
<keyword evidence="8" id="KW-1185">Reference proteome</keyword>
<keyword evidence="2" id="KW-1003">Cell membrane</keyword>